<evidence type="ECO:0000256" key="1">
    <source>
        <dbReference type="SAM" id="MobiDB-lite"/>
    </source>
</evidence>
<comment type="caution">
    <text evidence="2">The sequence shown here is derived from an EMBL/GenBank/DDBJ whole genome shotgun (WGS) entry which is preliminary data.</text>
</comment>
<protein>
    <submittedName>
        <fullName evidence="2">Uncharacterized protein</fullName>
    </submittedName>
</protein>
<gene>
    <name evidence="2" type="ORF">PLEPLA_LOCUS48720</name>
</gene>
<keyword evidence="3" id="KW-1185">Reference proteome</keyword>
<evidence type="ECO:0000313" key="2">
    <source>
        <dbReference type="EMBL" id="CAB1460847.1"/>
    </source>
</evidence>
<dbReference type="AlphaFoldDB" id="A0A9N7ZEZ8"/>
<accession>A0A9N7ZEZ8</accession>
<dbReference type="Proteomes" id="UP001153269">
    <property type="component" value="Unassembled WGS sequence"/>
</dbReference>
<organism evidence="2 3">
    <name type="scientific">Pleuronectes platessa</name>
    <name type="common">European plaice</name>
    <dbReference type="NCBI Taxonomy" id="8262"/>
    <lineage>
        <taxon>Eukaryota</taxon>
        <taxon>Metazoa</taxon>
        <taxon>Chordata</taxon>
        <taxon>Craniata</taxon>
        <taxon>Vertebrata</taxon>
        <taxon>Euteleostomi</taxon>
        <taxon>Actinopterygii</taxon>
        <taxon>Neopterygii</taxon>
        <taxon>Teleostei</taxon>
        <taxon>Neoteleostei</taxon>
        <taxon>Acanthomorphata</taxon>
        <taxon>Carangaria</taxon>
        <taxon>Pleuronectiformes</taxon>
        <taxon>Pleuronectoidei</taxon>
        <taxon>Pleuronectidae</taxon>
        <taxon>Pleuronectes</taxon>
    </lineage>
</organism>
<evidence type="ECO:0000313" key="3">
    <source>
        <dbReference type="Proteomes" id="UP001153269"/>
    </source>
</evidence>
<reference evidence="2" key="1">
    <citation type="submission" date="2020-03" db="EMBL/GenBank/DDBJ databases">
        <authorList>
            <person name="Weist P."/>
        </authorList>
    </citation>
    <scope>NUCLEOTIDE SEQUENCE</scope>
</reference>
<dbReference type="EMBL" id="CADEAL010004496">
    <property type="protein sequence ID" value="CAB1460847.1"/>
    <property type="molecule type" value="Genomic_DNA"/>
</dbReference>
<name>A0A9N7ZEZ8_PLEPL</name>
<proteinExistence type="predicted"/>
<feature type="region of interest" description="Disordered" evidence="1">
    <location>
        <begin position="1"/>
        <end position="75"/>
    </location>
</feature>
<sequence>MNPERPPPRWNRKPHQTEQTSPVSKDTPALRSRVRSTEPLDTLSIESVPRVHQTPDTVRRRSPFSSGSELWGPEEPSLEEALHTRNLFSGVHVELVTRTDLIPERCGAPSVTEKPNGSWCDVKRPHDSEAGDDPTGLVELLGPLLPLAAPGSVHRPLAICSDPVRPRRTCENRLWISVLIRRLRPAQSRTDALWRIWNLSIRRFGFWFAPVRNQKDPLIVGPCSSPLSRYTHTGVNSQQGRPSDSQQRVHEAEIRFINQF</sequence>